<dbReference type="EMBL" id="LSTO01000001">
    <property type="protein sequence ID" value="OWW23028.1"/>
    <property type="molecule type" value="Genomic_DNA"/>
</dbReference>
<accession>A0A254TTH7</accession>
<proteinExistence type="predicted"/>
<evidence type="ECO:0000313" key="3">
    <source>
        <dbReference type="Proteomes" id="UP000197535"/>
    </source>
</evidence>
<keyword evidence="3" id="KW-1185">Reference proteome</keyword>
<protein>
    <submittedName>
        <fullName evidence="2">Uncharacterized protein</fullName>
    </submittedName>
</protein>
<dbReference type="AlphaFoldDB" id="A0A254TTH7"/>
<gene>
    <name evidence="2" type="ORF">AYR66_23460</name>
</gene>
<name>A0A254TTH7_9BURK</name>
<organism evidence="2 3">
    <name type="scientific">Noviherbaspirillum denitrificans</name>
    <dbReference type="NCBI Taxonomy" id="1968433"/>
    <lineage>
        <taxon>Bacteria</taxon>
        <taxon>Pseudomonadati</taxon>
        <taxon>Pseudomonadota</taxon>
        <taxon>Betaproteobacteria</taxon>
        <taxon>Burkholderiales</taxon>
        <taxon>Oxalobacteraceae</taxon>
        <taxon>Noviherbaspirillum</taxon>
    </lineage>
</organism>
<feature type="signal peptide" evidence="1">
    <location>
        <begin position="1"/>
        <end position="21"/>
    </location>
</feature>
<evidence type="ECO:0000313" key="2">
    <source>
        <dbReference type="EMBL" id="OWW23028.1"/>
    </source>
</evidence>
<feature type="chain" id="PRO_5012942537" evidence="1">
    <location>
        <begin position="22"/>
        <end position="112"/>
    </location>
</feature>
<keyword evidence="1" id="KW-0732">Signal</keyword>
<dbReference type="OrthoDB" id="7019622at2"/>
<sequence length="112" mass="12562">MWRRPFLTICISAVLAIPAMAFERPFPAPTKRGKLAPGAYPEITIDGTLRRLAPGARIWNESNLIEMPAALRGSDLVVNYTEDSHGEIDRVWILTPEEAREPVAKQINPLQR</sequence>
<comment type="caution">
    <text evidence="2">The sequence shown here is derived from an EMBL/GenBank/DDBJ whole genome shotgun (WGS) entry which is preliminary data.</text>
</comment>
<reference evidence="2 3" key="1">
    <citation type="submission" date="2016-02" db="EMBL/GenBank/DDBJ databases">
        <authorList>
            <person name="Wen L."/>
            <person name="He K."/>
            <person name="Yang H."/>
        </authorList>
    </citation>
    <scope>NUCLEOTIDE SEQUENCE [LARGE SCALE GENOMIC DNA]</scope>
    <source>
        <strain evidence="2 3">TSA40</strain>
    </source>
</reference>
<dbReference type="Proteomes" id="UP000197535">
    <property type="component" value="Unassembled WGS sequence"/>
</dbReference>
<evidence type="ECO:0000256" key="1">
    <source>
        <dbReference type="SAM" id="SignalP"/>
    </source>
</evidence>